<accession>A0A482XL36</accession>
<feature type="compositionally biased region" description="Polar residues" evidence="1">
    <location>
        <begin position="585"/>
        <end position="616"/>
    </location>
</feature>
<organism evidence="2 3">
    <name type="scientific">Laodelphax striatellus</name>
    <name type="common">Small brown planthopper</name>
    <name type="synonym">Delphax striatella</name>
    <dbReference type="NCBI Taxonomy" id="195883"/>
    <lineage>
        <taxon>Eukaryota</taxon>
        <taxon>Metazoa</taxon>
        <taxon>Ecdysozoa</taxon>
        <taxon>Arthropoda</taxon>
        <taxon>Hexapoda</taxon>
        <taxon>Insecta</taxon>
        <taxon>Pterygota</taxon>
        <taxon>Neoptera</taxon>
        <taxon>Paraneoptera</taxon>
        <taxon>Hemiptera</taxon>
        <taxon>Auchenorrhyncha</taxon>
        <taxon>Fulgoroidea</taxon>
        <taxon>Delphacidae</taxon>
        <taxon>Criomorphinae</taxon>
        <taxon>Laodelphax</taxon>
    </lineage>
</organism>
<protein>
    <submittedName>
        <fullName evidence="2">Uncharacterized protein</fullName>
    </submittedName>
</protein>
<dbReference type="STRING" id="195883.A0A482XL36"/>
<reference evidence="2 3" key="1">
    <citation type="journal article" date="2017" name="Gigascience">
        <title>Genome sequence of the small brown planthopper, Laodelphax striatellus.</title>
        <authorList>
            <person name="Zhu J."/>
            <person name="Jiang F."/>
            <person name="Wang X."/>
            <person name="Yang P."/>
            <person name="Bao Y."/>
            <person name="Zhao W."/>
            <person name="Wang W."/>
            <person name="Lu H."/>
            <person name="Wang Q."/>
            <person name="Cui N."/>
            <person name="Li J."/>
            <person name="Chen X."/>
            <person name="Luo L."/>
            <person name="Yu J."/>
            <person name="Kang L."/>
            <person name="Cui F."/>
        </authorList>
    </citation>
    <scope>NUCLEOTIDE SEQUENCE [LARGE SCALE GENOMIC DNA]</scope>
    <source>
        <strain evidence="2">Lst14</strain>
    </source>
</reference>
<dbReference type="Proteomes" id="UP000291343">
    <property type="component" value="Unassembled WGS sequence"/>
</dbReference>
<evidence type="ECO:0000256" key="1">
    <source>
        <dbReference type="SAM" id="MobiDB-lite"/>
    </source>
</evidence>
<feature type="region of interest" description="Disordered" evidence="1">
    <location>
        <begin position="142"/>
        <end position="162"/>
    </location>
</feature>
<evidence type="ECO:0000313" key="3">
    <source>
        <dbReference type="Proteomes" id="UP000291343"/>
    </source>
</evidence>
<name>A0A482XL36_LAOST</name>
<feature type="compositionally biased region" description="Low complexity" evidence="1">
    <location>
        <begin position="220"/>
        <end position="267"/>
    </location>
</feature>
<feature type="compositionally biased region" description="Polar residues" evidence="1">
    <location>
        <begin position="513"/>
        <end position="534"/>
    </location>
</feature>
<dbReference type="EMBL" id="QKKF02007115">
    <property type="protein sequence ID" value="RZF46159.1"/>
    <property type="molecule type" value="Genomic_DNA"/>
</dbReference>
<evidence type="ECO:0000313" key="2">
    <source>
        <dbReference type="EMBL" id="RZF46159.1"/>
    </source>
</evidence>
<sequence length="808" mass="92163">MSAMQQQLASVKDLKSRFEQIKMNKLNSDLDKCQKYSQNGVVDEHNFDEIISCDVPDGQDLDLKVSNLSIGDSSDQRRKSGKKKNVTFCEQVVLVATAEEDEVDGYIPNPILERVLRSVLHKDAPQENREIAVQSVVPLKRTDSINSGQKSPSWSTKEPNKTDECQNKFFEDITKDVKVNGESNSIRNFINANLKSISSNNQQQPSGDSRPAVVGKSCLQQPQQQYNQLQPQPMHSQLQSQQHNQLQNQQINQLQSQQHSQIQNQQHNSQLLHHNLLQPQQMHSQQHNQLQSQQHNQLQSQQHNQLQSQQHNQLQSQQHNQLLSQQHNQLQSQQYNQLQSQQHNQLQSQQHNQLQSQQHNQLQSQQHNQQQQYNQQQYQQNGLQKIHPSPLLNRQPTTCGINYKNQQQFSNQQQSPINCSTNPFANGSGQSNVSQMQQESSNPDINQHANYSGQQFDGNQSLHPHQNIIHRPPQSPNHQPYQYVHTIHQQMHQSQPTTQYHQMNGCQQAKGISHNSPISSQNPLYSQTVGLPQQSPVMSRPQANVCHAELRKMNSQPMLQPQNANQHQSLYDTNVQSVGIPHHQVPTSHQPLRPTNSCGNMENSTKPATNGLPQQSLVRNGRPQAMYQQDLSPPEYQHPPPPKQSQPRSEIYQRVPNPVPNTCGVPEQSYHQRYAPQNNVHNQPITNQLSHTNASQMSPNYASQNGGCYYQQYDSTQNSSPAYNQNTTMNFPVSTSQPQPAPVKCHPPYQHPPPPKNMSENNKVTNNLPAMNHLRTTPCHLCRKKQVIAPSIYCTDCDFYMSRFKVKS</sequence>
<feature type="region of interest" description="Disordered" evidence="1">
    <location>
        <begin position="580"/>
        <end position="616"/>
    </location>
</feature>
<comment type="caution">
    <text evidence="2">The sequence shown here is derived from an EMBL/GenBank/DDBJ whole genome shotgun (WGS) entry which is preliminary data.</text>
</comment>
<gene>
    <name evidence="2" type="ORF">LSTR_LSTR012140</name>
</gene>
<dbReference type="InParanoid" id="A0A482XL36"/>
<feature type="compositionally biased region" description="Polar residues" evidence="1">
    <location>
        <begin position="416"/>
        <end position="464"/>
    </location>
</feature>
<feature type="region of interest" description="Disordered" evidence="1">
    <location>
        <begin position="629"/>
        <end position="667"/>
    </location>
</feature>
<dbReference type="AlphaFoldDB" id="A0A482XL36"/>
<feature type="region of interest" description="Disordered" evidence="1">
    <location>
        <begin position="197"/>
        <end position="267"/>
    </location>
</feature>
<feature type="region of interest" description="Disordered" evidence="1">
    <location>
        <begin position="509"/>
        <end position="534"/>
    </location>
</feature>
<proteinExistence type="predicted"/>
<feature type="compositionally biased region" description="Polar residues" evidence="1">
    <location>
        <begin position="144"/>
        <end position="157"/>
    </location>
</feature>
<feature type="region of interest" description="Disordered" evidence="1">
    <location>
        <begin position="281"/>
        <end position="381"/>
    </location>
</feature>
<feature type="compositionally biased region" description="Polar residues" evidence="1">
    <location>
        <begin position="197"/>
        <end position="207"/>
    </location>
</feature>
<dbReference type="OrthoDB" id="205782at2759"/>
<keyword evidence="3" id="KW-1185">Reference proteome</keyword>
<feature type="region of interest" description="Disordered" evidence="1">
    <location>
        <begin position="408"/>
        <end position="467"/>
    </location>
</feature>